<evidence type="ECO:0000313" key="1">
    <source>
        <dbReference type="EMBL" id="KAF3585145.1"/>
    </source>
</evidence>
<proteinExistence type="predicted"/>
<evidence type="ECO:0000313" key="2">
    <source>
        <dbReference type="Proteomes" id="UP000712600"/>
    </source>
</evidence>
<protein>
    <submittedName>
        <fullName evidence="1">Uncharacterized protein</fullName>
    </submittedName>
</protein>
<accession>A0A8S9RUY0</accession>
<dbReference type="EMBL" id="QGKX02000088">
    <property type="protein sequence ID" value="KAF3585145.1"/>
    <property type="molecule type" value="Genomic_DNA"/>
</dbReference>
<name>A0A8S9RUY0_BRACR</name>
<organism evidence="1 2">
    <name type="scientific">Brassica cretica</name>
    <name type="common">Mustard</name>
    <dbReference type="NCBI Taxonomy" id="69181"/>
    <lineage>
        <taxon>Eukaryota</taxon>
        <taxon>Viridiplantae</taxon>
        <taxon>Streptophyta</taxon>
        <taxon>Embryophyta</taxon>
        <taxon>Tracheophyta</taxon>
        <taxon>Spermatophyta</taxon>
        <taxon>Magnoliopsida</taxon>
        <taxon>eudicotyledons</taxon>
        <taxon>Gunneridae</taxon>
        <taxon>Pentapetalae</taxon>
        <taxon>rosids</taxon>
        <taxon>malvids</taxon>
        <taxon>Brassicales</taxon>
        <taxon>Brassicaceae</taxon>
        <taxon>Brassiceae</taxon>
        <taxon>Brassica</taxon>
    </lineage>
</organism>
<dbReference type="AlphaFoldDB" id="A0A8S9RUY0"/>
<dbReference type="Proteomes" id="UP000712600">
    <property type="component" value="Unassembled WGS sequence"/>
</dbReference>
<comment type="caution">
    <text evidence="1">The sequence shown here is derived from an EMBL/GenBank/DDBJ whole genome shotgun (WGS) entry which is preliminary data.</text>
</comment>
<gene>
    <name evidence="1" type="ORF">F2Q69_00029886</name>
</gene>
<sequence length="85" mass="9526">MSRGSVSIDVRTEVSIDIGWKMSVDGRWVSLVNCGERVSVDETSVWVDGGWQKSRDEQVLLSIDEEHIPLRFERSKLAGSDDNSS</sequence>
<reference evidence="1" key="1">
    <citation type="submission" date="2019-12" db="EMBL/GenBank/DDBJ databases">
        <title>Genome sequencing and annotation of Brassica cretica.</title>
        <authorList>
            <person name="Studholme D.J."/>
            <person name="Sarris P."/>
        </authorList>
    </citation>
    <scope>NUCLEOTIDE SEQUENCE</scope>
    <source>
        <strain evidence="1">PFS-109/04</strain>
        <tissue evidence="1">Leaf</tissue>
    </source>
</reference>